<proteinExistence type="predicted"/>
<evidence type="ECO:0000256" key="1">
    <source>
        <dbReference type="SAM" id="MobiDB-lite"/>
    </source>
</evidence>
<organism evidence="2 3">
    <name type="scientific">Robbsia andropogonis</name>
    <dbReference type="NCBI Taxonomy" id="28092"/>
    <lineage>
        <taxon>Bacteria</taxon>
        <taxon>Pseudomonadati</taxon>
        <taxon>Pseudomonadota</taxon>
        <taxon>Betaproteobacteria</taxon>
        <taxon>Burkholderiales</taxon>
        <taxon>Burkholderiaceae</taxon>
        <taxon>Robbsia</taxon>
    </lineage>
</organism>
<keyword evidence="3" id="KW-1185">Reference proteome</keyword>
<dbReference type="STRING" id="28092.WM40_05580"/>
<evidence type="ECO:0000313" key="2">
    <source>
        <dbReference type="EMBL" id="KKB64395.1"/>
    </source>
</evidence>
<reference evidence="2 3" key="1">
    <citation type="submission" date="2015-03" db="EMBL/GenBank/DDBJ databases">
        <title>Draft Genome Sequence of Burkholderia andropogonis type strain ICMP2807, isolated from Sorghum bicolor.</title>
        <authorList>
            <person name="Lopes-Santos L."/>
            <person name="Castro D.B."/>
            <person name="Ottoboni L.M."/>
            <person name="Park D."/>
            <person name="Weirc B.S."/>
            <person name="Destefano S.A."/>
        </authorList>
    </citation>
    <scope>NUCLEOTIDE SEQUENCE [LARGE SCALE GENOMIC DNA]</scope>
    <source>
        <strain evidence="2 3">ICMP2807</strain>
    </source>
</reference>
<dbReference type="EMBL" id="LAQU01000004">
    <property type="protein sequence ID" value="KKB64395.1"/>
    <property type="molecule type" value="Genomic_DNA"/>
</dbReference>
<name>A0A0F5K369_9BURK</name>
<feature type="region of interest" description="Disordered" evidence="1">
    <location>
        <begin position="37"/>
        <end position="57"/>
    </location>
</feature>
<dbReference type="Proteomes" id="UP000033618">
    <property type="component" value="Unassembled WGS sequence"/>
</dbReference>
<protein>
    <submittedName>
        <fullName evidence="2">Uncharacterized protein</fullName>
    </submittedName>
</protein>
<comment type="caution">
    <text evidence="2">The sequence shown here is derived from an EMBL/GenBank/DDBJ whole genome shotgun (WGS) entry which is preliminary data.</text>
</comment>
<sequence>MDVPMHTIDAKSDFSEDDLTDTKALAAHNAELAQAQPNPIPKAEWEDGSDGKGLVDPVKNAVMPAKSKI</sequence>
<gene>
    <name evidence="2" type="ORF">WM40_05580</name>
</gene>
<dbReference type="AlphaFoldDB" id="A0A0F5K369"/>
<dbReference type="PATRIC" id="fig|28092.6.peg.1330"/>
<evidence type="ECO:0000313" key="3">
    <source>
        <dbReference type="Proteomes" id="UP000033618"/>
    </source>
</evidence>
<accession>A0A0F5K369</accession>